<keyword evidence="2" id="KW-1185">Reference proteome</keyword>
<accession>A0A9P7PZB5</accession>
<dbReference type="EMBL" id="SRQM01000301">
    <property type="protein sequence ID" value="KAG6113299.1"/>
    <property type="molecule type" value="Genomic_DNA"/>
</dbReference>
<evidence type="ECO:0000313" key="1">
    <source>
        <dbReference type="EMBL" id="KAG6113299.1"/>
    </source>
</evidence>
<proteinExistence type="predicted"/>
<sequence length="83" mass="9313">MKLHVCTDAVLERQHQPTTDTWLPAVPTWVYNSQQYGRGLDKNAALQQALCSAALQASDASRARIKGHGQLRHEESSRMQIEI</sequence>
<comment type="caution">
    <text evidence="1">The sequence shown here is derived from an EMBL/GenBank/DDBJ whole genome shotgun (WGS) entry which is preliminary data.</text>
</comment>
<name>A0A9P7PZB5_9HYPO</name>
<protein>
    <submittedName>
        <fullName evidence="1">Uncharacterized protein</fullName>
    </submittedName>
</protein>
<organism evidence="1 2">
    <name type="scientific">Claviceps humidiphila</name>
    <dbReference type="NCBI Taxonomy" id="1294629"/>
    <lineage>
        <taxon>Eukaryota</taxon>
        <taxon>Fungi</taxon>
        <taxon>Dikarya</taxon>
        <taxon>Ascomycota</taxon>
        <taxon>Pezizomycotina</taxon>
        <taxon>Sordariomycetes</taxon>
        <taxon>Hypocreomycetidae</taxon>
        <taxon>Hypocreales</taxon>
        <taxon>Clavicipitaceae</taxon>
        <taxon>Claviceps</taxon>
    </lineage>
</organism>
<evidence type="ECO:0000313" key="2">
    <source>
        <dbReference type="Proteomes" id="UP000732380"/>
    </source>
</evidence>
<reference evidence="1 2" key="1">
    <citation type="journal article" date="2020" name="bioRxiv">
        <title>Whole genome comparisons of ergot fungi reveals the divergence and evolution of species within the genus Claviceps are the result of varying mechanisms driving genome evolution and host range expansion.</title>
        <authorList>
            <person name="Wyka S.A."/>
            <person name="Mondo S.J."/>
            <person name="Liu M."/>
            <person name="Dettman J."/>
            <person name="Nalam V."/>
            <person name="Broders K.D."/>
        </authorList>
    </citation>
    <scope>NUCLEOTIDE SEQUENCE [LARGE SCALE GENOMIC DNA]</scope>
    <source>
        <strain evidence="1 2">LM576</strain>
    </source>
</reference>
<dbReference type="AlphaFoldDB" id="A0A9P7PZB5"/>
<dbReference type="Proteomes" id="UP000732380">
    <property type="component" value="Unassembled WGS sequence"/>
</dbReference>
<gene>
    <name evidence="1" type="ORF">E4U13_003916</name>
</gene>